<comment type="caution">
    <text evidence="1">The sequence shown here is derived from an EMBL/GenBank/DDBJ whole genome shotgun (WGS) entry which is preliminary data.</text>
</comment>
<gene>
    <name evidence="1" type="ORF">LSH36_557g01047</name>
</gene>
<dbReference type="PANTHER" id="PTHR14365:SF1">
    <property type="entry name" value="APOPTOSIS REGULATORY PROTEIN SIVA"/>
    <property type="match status" value="1"/>
</dbReference>
<dbReference type="PANTHER" id="PTHR14365">
    <property type="entry name" value="APOPTOSIS REGULATORY PROTEIN SIVA"/>
    <property type="match status" value="1"/>
</dbReference>
<sequence length="223" mass="25011">MPKRTNPFGENSPLQYKTHIGKKEIDLGVNMEKNMQTVYEKTKSLLYQGSKKTLECSACSDDSDWNSLDDREQDLCPLRGQMRLDPEGKLCDKVEVVSIGKSHEQPDEMEMELHLNVKGHSETCSKPESPGKQLQIGIDGKLHAASVVPSHPISSSGFCICHSCNRPTNMNTRKCHFCDRLTCNSCINQCVLCKGLFCHVCSVLNYDDFIEQPYCLQCCGKKA</sequence>
<dbReference type="GO" id="GO:0097191">
    <property type="term" value="P:extrinsic apoptotic signaling pathway"/>
    <property type="evidence" value="ECO:0007669"/>
    <property type="project" value="TreeGrafter"/>
</dbReference>
<evidence type="ECO:0000313" key="2">
    <source>
        <dbReference type="Proteomes" id="UP001208570"/>
    </source>
</evidence>
<protein>
    <recommendedName>
        <fullName evidence="3">Apoptosis regulatory protein Siva</fullName>
    </recommendedName>
</protein>
<organism evidence="1 2">
    <name type="scientific">Paralvinella palmiformis</name>
    <dbReference type="NCBI Taxonomy" id="53620"/>
    <lineage>
        <taxon>Eukaryota</taxon>
        <taxon>Metazoa</taxon>
        <taxon>Spiralia</taxon>
        <taxon>Lophotrochozoa</taxon>
        <taxon>Annelida</taxon>
        <taxon>Polychaeta</taxon>
        <taxon>Sedentaria</taxon>
        <taxon>Canalipalpata</taxon>
        <taxon>Terebellida</taxon>
        <taxon>Terebelliformia</taxon>
        <taxon>Alvinellidae</taxon>
        <taxon>Paralvinella</taxon>
    </lineage>
</organism>
<evidence type="ECO:0008006" key="3">
    <source>
        <dbReference type="Google" id="ProtNLM"/>
    </source>
</evidence>
<evidence type="ECO:0000313" key="1">
    <source>
        <dbReference type="EMBL" id="KAK2147352.1"/>
    </source>
</evidence>
<accession>A0AAD9MVI4</accession>
<dbReference type="EMBL" id="JAODUP010000557">
    <property type="protein sequence ID" value="KAK2147352.1"/>
    <property type="molecule type" value="Genomic_DNA"/>
</dbReference>
<name>A0AAD9MVI4_9ANNE</name>
<reference evidence="1" key="1">
    <citation type="journal article" date="2023" name="Mol. Biol. Evol.">
        <title>Third-Generation Sequencing Reveals the Adaptive Role of the Epigenome in Three Deep-Sea Polychaetes.</title>
        <authorList>
            <person name="Perez M."/>
            <person name="Aroh O."/>
            <person name="Sun Y."/>
            <person name="Lan Y."/>
            <person name="Juniper S.K."/>
            <person name="Young C.R."/>
            <person name="Angers B."/>
            <person name="Qian P.Y."/>
        </authorList>
    </citation>
    <scope>NUCLEOTIDE SEQUENCE</scope>
    <source>
        <strain evidence="1">P08H-3</strain>
    </source>
</reference>
<dbReference type="Proteomes" id="UP001208570">
    <property type="component" value="Unassembled WGS sequence"/>
</dbReference>
<proteinExistence type="predicted"/>
<dbReference type="AlphaFoldDB" id="A0AAD9MVI4"/>
<dbReference type="InterPro" id="IPR022773">
    <property type="entry name" value="Siva"/>
</dbReference>
<keyword evidence="2" id="KW-1185">Reference proteome</keyword>
<dbReference type="Pfam" id="PF05458">
    <property type="entry name" value="Siva"/>
    <property type="match status" value="2"/>
</dbReference>
<dbReference type="GO" id="GO:0005175">
    <property type="term" value="F:CD27 receptor binding"/>
    <property type="evidence" value="ECO:0007669"/>
    <property type="project" value="TreeGrafter"/>
</dbReference>